<evidence type="ECO:0000313" key="3">
    <source>
        <dbReference type="Proteomes" id="UP001177023"/>
    </source>
</evidence>
<comment type="caution">
    <text evidence="2">The sequence shown here is derived from an EMBL/GenBank/DDBJ whole genome shotgun (WGS) entry which is preliminary data.</text>
</comment>
<reference evidence="2" key="1">
    <citation type="submission" date="2023-06" db="EMBL/GenBank/DDBJ databases">
        <authorList>
            <person name="Delattre M."/>
        </authorList>
    </citation>
    <scope>NUCLEOTIDE SEQUENCE</scope>
    <source>
        <strain evidence="2">AF72</strain>
    </source>
</reference>
<feature type="transmembrane region" description="Helical" evidence="1">
    <location>
        <begin position="6"/>
        <end position="22"/>
    </location>
</feature>
<dbReference type="EMBL" id="CATQJA010002139">
    <property type="protein sequence ID" value="CAJ0569812.1"/>
    <property type="molecule type" value="Genomic_DNA"/>
</dbReference>
<organism evidence="2 3">
    <name type="scientific">Mesorhabditis spiculigera</name>
    <dbReference type="NCBI Taxonomy" id="96644"/>
    <lineage>
        <taxon>Eukaryota</taxon>
        <taxon>Metazoa</taxon>
        <taxon>Ecdysozoa</taxon>
        <taxon>Nematoda</taxon>
        <taxon>Chromadorea</taxon>
        <taxon>Rhabditida</taxon>
        <taxon>Rhabditina</taxon>
        <taxon>Rhabditomorpha</taxon>
        <taxon>Rhabditoidea</taxon>
        <taxon>Rhabditidae</taxon>
        <taxon>Mesorhabditinae</taxon>
        <taxon>Mesorhabditis</taxon>
    </lineage>
</organism>
<keyword evidence="1" id="KW-0812">Transmembrane</keyword>
<accession>A0AA36CIQ0</accession>
<name>A0AA36CIQ0_9BILA</name>
<gene>
    <name evidence="2" type="ORF">MSPICULIGERA_LOCUS8272</name>
</gene>
<dbReference type="AlphaFoldDB" id="A0AA36CIQ0"/>
<protein>
    <submittedName>
        <fullName evidence="2">Uncharacterized protein</fullName>
    </submittedName>
</protein>
<feature type="non-terminal residue" evidence="2">
    <location>
        <position position="1"/>
    </location>
</feature>
<proteinExistence type="predicted"/>
<keyword evidence="1" id="KW-1133">Transmembrane helix</keyword>
<dbReference type="Proteomes" id="UP001177023">
    <property type="component" value="Unassembled WGS sequence"/>
</dbReference>
<evidence type="ECO:0000313" key="2">
    <source>
        <dbReference type="EMBL" id="CAJ0569812.1"/>
    </source>
</evidence>
<sequence length="123" mass="14586">MFLELYAAVFLIAALYCAIRCLQTRMPFWMQLTLIFWGFVVMFNTWKLIYAVLYEMRGPNNTHGYHRTNVAIIGYLMTMMHIFITCLLLSRYSSIRDRQLFWEERVAATLVELNDDQITILSV</sequence>
<feature type="transmembrane region" description="Helical" evidence="1">
    <location>
        <begin position="72"/>
        <end position="90"/>
    </location>
</feature>
<keyword evidence="1" id="KW-0472">Membrane</keyword>
<evidence type="ECO:0000256" key="1">
    <source>
        <dbReference type="SAM" id="Phobius"/>
    </source>
</evidence>
<feature type="transmembrane region" description="Helical" evidence="1">
    <location>
        <begin position="34"/>
        <end position="52"/>
    </location>
</feature>
<keyword evidence="3" id="KW-1185">Reference proteome</keyword>